<protein>
    <recommendedName>
        <fullName evidence="2">SWIM-type domain-containing protein</fullName>
    </recommendedName>
</protein>
<evidence type="ECO:0000256" key="1">
    <source>
        <dbReference type="PROSITE-ProRule" id="PRU00325"/>
    </source>
</evidence>
<evidence type="ECO:0000259" key="2">
    <source>
        <dbReference type="PROSITE" id="PS50966"/>
    </source>
</evidence>
<keyword evidence="4" id="KW-1185">Reference proteome</keyword>
<dbReference type="GO" id="GO:0008270">
    <property type="term" value="F:zinc ion binding"/>
    <property type="evidence" value="ECO:0007669"/>
    <property type="project" value="UniProtKB-KW"/>
</dbReference>
<dbReference type="InterPro" id="IPR007527">
    <property type="entry name" value="Znf_SWIM"/>
</dbReference>
<keyword evidence="1" id="KW-0479">Metal-binding</keyword>
<feature type="domain" description="SWIM-type" evidence="2">
    <location>
        <begin position="499"/>
        <end position="542"/>
    </location>
</feature>
<dbReference type="EMBL" id="RSCL01000028">
    <property type="protein sequence ID" value="RUS98573.1"/>
    <property type="molecule type" value="Genomic_DNA"/>
</dbReference>
<evidence type="ECO:0000313" key="3">
    <source>
        <dbReference type="EMBL" id="RUS98573.1"/>
    </source>
</evidence>
<dbReference type="AlphaFoldDB" id="A0A433UXL3"/>
<keyword evidence="1" id="KW-0863">Zinc-finger</keyword>
<reference evidence="3" key="1">
    <citation type="submission" date="2018-12" db="EMBL/GenBank/DDBJ databases">
        <authorList>
            <person name="Will S."/>
            <person name="Neumann-Schaal M."/>
            <person name="Henke P."/>
        </authorList>
    </citation>
    <scope>NUCLEOTIDE SEQUENCE</scope>
    <source>
        <strain evidence="3">PCC 7102</strain>
    </source>
</reference>
<dbReference type="OrthoDB" id="7821105at2"/>
<dbReference type="Proteomes" id="UP000271624">
    <property type="component" value="Unassembled WGS sequence"/>
</dbReference>
<sequence length="546" mass="63485">MQFNYTYKNSTTVQENGANTQMSFSPDTTRPPTYFIGELRQNIAFREAISALHDVVISDLRFKPKDKTAYKEWRQQQEDLNWDLIAAMRQDLTAKIQTLQQEYNQLTKQSYERLVPFYAARQKYFNYIYEKDRDAWFVLDPVITVHPDEVFFECFSIDESSYGRLSASYEVFKNINEFACGTTNVDYSAALYEEFQKIRTYKTTELKVDPSGFEVETTNEEAYKEVKIDLPDTWVRGFLQVSSAMSLPTIQFDLHPTDIYNMCFILRRHKEKQGPRSMRYHLEPGKPIRIVFEPWNIEVTCPRSPYLGAEPQTIRVWGRRRLLILERLIPIAKKFTVHLLGTGMPSFYIADLGDMSFTLGLSGWTANDWSTSGNFDLMAPRASVDEWTQKQIFDALRENWVETADDLVKRLKLSRAAITGALSVYTQAGRVIYDLNKKVYRIRELSRDPLPMDRLRFANEREEGATSFLTKNAVQITSTNDSNNRLTIQGNVKDKQKTYTPSLTIDNDERIIGAECTCNWHQQNKLFKGPCEHILALRMQHSRGRQ</sequence>
<accession>A0A433UXL3</accession>
<evidence type="ECO:0000313" key="4">
    <source>
        <dbReference type="Proteomes" id="UP000271624"/>
    </source>
</evidence>
<dbReference type="PROSITE" id="PS50966">
    <property type="entry name" value="ZF_SWIM"/>
    <property type="match status" value="1"/>
</dbReference>
<proteinExistence type="predicted"/>
<gene>
    <name evidence="3" type="ORF">DSM106972_079590</name>
</gene>
<reference evidence="3" key="2">
    <citation type="journal article" date="2019" name="Genome Biol. Evol.">
        <title>Day and night: Metabolic profiles and evolutionary relationships of six axenic non-marine cyanobacteria.</title>
        <authorList>
            <person name="Will S.E."/>
            <person name="Henke P."/>
            <person name="Boedeker C."/>
            <person name="Huang S."/>
            <person name="Brinkmann H."/>
            <person name="Rohde M."/>
            <person name="Jarek M."/>
            <person name="Friedl T."/>
            <person name="Seufert S."/>
            <person name="Schumacher M."/>
            <person name="Overmann J."/>
            <person name="Neumann-Schaal M."/>
            <person name="Petersen J."/>
        </authorList>
    </citation>
    <scope>NUCLEOTIDE SEQUENCE [LARGE SCALE GENOMIC DNA]</scope>
    <source>
        <strain evidence="3">PCC 7102</strain>
    </source>
</reference>
<name>A0A433UXL3_9CYAN</name>
<organism evidence="3 4">
    <name type="scientific">Dulcicalothrix desertica PCC 7102</name>
    <dbReference type="NCBI Taxonomy" id="232991"/>
    <lineage>
        <taxon>Bacteria</taxon>
        <taxon>Bacillati</taxon>
        <taxon>Cyanobacteriota</taxon>
        <taxon>Cyanophyceae</taxon>
        <taxon>Nostocales</taxon>
        <taxon>Calotrichaceae</taxon>
        <taxon>Dulcicalothrix</taxon>
    </lineage>
</organism>
<keyword evidence="1" id="KW-0862">Zinc</keyword>
<dbReference type="RefSeq" id="WP_127086026.1">
    <property type="nucleotide sequence ID" value="NZ_RSCL01000028.1"/>
</dbReference>
<comment type="caution">
    <text evidence="3">The sequence shown here is derived from an EMBL/GenBank/DDBJ whole genome shotgun (WGS) entry which is preliminary data.</text>
</comment>